<feature type="signal peptide" evidence="2">
    <location>
        <begin position="1"/>
        <end position="22"/>
    </location>
</feature>
<accession>A0ABD2N753</accession>
<feature type="domain" description="Thioredoxin" evidence="3">
    <location>
        <begin position="121"/>
        <end position="193"/>
    </location>
</feature>
<keyword evidence="5" id="KW-1185">Reference proteome</keyword>
<keyword evidence="2" id="KW-0732">Signal</keyword>
<keyword evidence="1" id="KW-0472">Membrane</keyword>
<name>A0ABD2N753_9CUCU</name>
<keyword evidence="1" id="KW-0812">Transmembrane</keyword>
<feature type="chain" id="PRO_5044780337" description="Thioredoxin domain-containing protein" evidence="2">
    <location>
        <begin position="23"/>
        <end position="282"/>
    </location>
</feature>
<evidence type="ECO:0000259" key="3">
    <source>
        <dbReference type="Pfam" id="PF00085"/>
    </source>
</evidence>
<evidence type="ECO:0000256" key="1">
    <source>
        <dbReference type="SAM" id="Phobius"/>
    </source>
</evidence>
<gene>
    <name evidence="4" type="ORF">HHI36_015733</name>
</gene>
<feature type="transmembrane region" description="Helical" evidence="1">
    <location>
        <begin position="235"/>
        <end position="253"/>
    </location>
</feature>
<protein>
    <recommendedName>
        <fullName evidence="3">Thioredoxin domain-containing protein</fullName>
    </recommendedName>
</protein>
<comment type="caution">
    <text evidence="4">The sequence shown here is derived from an EMBL/GenBank/DDBJ whole genome shotgun (WGS) entry which is preliminary data.</text>
</comment>
<sequence length="282" mass="31899">MFLIRIFPTLSYLCILPVLLYGDKISSNEILTSESFPNLAENVEDVPYILTEKDVSPNTTINIQNTSEILNKTIPKNETFKVVHCSLDYGSEEVEIMNDTQLIRILAPNANITSRDIPAPCVLVLFYSKYGTFSSMAAPHFNALPRAFPDIKMVAINAMMYHLFNTQNGIVGIPSLLLFHNGKPVAKFSDPEYSLDLFSKFLTRHTGIQAKEKSIVTSADFSGPVISLPSKDSDAFLVLSWLFVIFSAVYYFTKSSWWRWILESIQNNWRESEAQAEHLHAE</sequence>
<dbReference type="Pfam" id="PF00085">
    <property type="entry name" value="Thioredoxin"/>
    <property type="match status" value="1"/>
</dbReference>
<evidence type="ECO:0000313" key="5">
    <source>
        <dbReference type="Proteomes" id="UP001516400"/>
    </source>
</evidence>
<organism evidence="4 5">
    <name type="scientific">Cryptolaemus montrouzieri</name>
    <dbReference type="NCBI Taxonomy" id="559131"/>
    <lineage>
        <taxon>Eukaryota</taxon>
        <taxon>Metazoa</taxon>
        <taxon>Ecdysozoa</taxon>
        <taxon>Arthropoda</taxon>
        <taxon>Hexapoda</taxon>
        <taxon>Insecta</taxon>
        <taxon>Pterygota</taxon>
        <taxon>Neoptera</taxon>
        <taxon>Endopterygota</taxon>
        <taxon>Coleoptera</taxon>
        <taxon>Polyphaga</taxon>
        <taxon>Cucujiformia</taxon>
        <taxon>Coccinelloidea</taxon>
        <taxon>Coccinellidae</taxon>
        <taxon>Scymninae</taxon>
        <taxon>Scymnini</taxon>
        <taxon>Cryptolaemus</taxon>
    </lineage>
</organism>
<dbReference type="PANTHER" id="PTHR14684">
    <property type="entry name" value="THIOREDOXIN DOMAIN-CONTAINING PROTEIN 15"/>
    <property type="match status" value="1"/>
</dbReference>
<dbReference type="AlphaFoldDB" id="A0ABD2N753"/>
<dbReference type="PANTHER" id="PTHR14684:SF2">
    <property type="entry name" value="THIOREDOXIN DOMAIN-CONTAINING PROTEIN 15"/>
    <property type="match status" value="1"/>
</dbReference>
<dbReference type="InterPro" id="IPR036249">
    <property type="entry name" value="Thioredoxin-like_sf"/>
</dbReference>
<evidence type="ECO:0000256" key="2">
    <source>
        <dbReference type="SAM" id="SignalP"/>
    </source>
</evidence>
<proteinExistence type="predicted"/>
<evidence type="ECO:0000313" key="4">
    <source>
        <dbReference type="EMBL" id="KAL3274334.1"/>
    </source>
</evidence>
<dbReference type="InterPro" id="IPR013766">
    <property type="entry name" value="Thioredoxin_domain"/>
</dbReference>
<dbReference type="Proteomes" id="UP001516400">
    <property type="component" value="Unassembled WGS sequence"/>
</dbReference>
<reference evidence="4 5" key="1">
    <citation type="journal article" date="2021" name="BMC Biol.">
        <title>Horizontally acquired antibacterial genes associated with adaptive radiation of ladybird beetles.</title>
        <authorList>
            <person name="Li H.S."/>
            <person name="Tang X.F."/>
            <person name="Huang Y.H."/>
            <person name="Xu Z.Y."/>
            <person name="Chen M.L."/>
            <person name="Du X.Y."/>
            <person name="Qiu B.Y."/>
            <person name="Chen P.T."/>
            <person name="Zhang W."/>
            <person name="Slipinski A."/>
            <person name="Escalona H.E."/>
            <person name="Waterhouse R.M."/>
            <person name="Zwick A."/>
            <person name="Pang H."/>
        </authorList>
    </citation>
    <scope>NUCLEOTIDE SEQUENCE [LARGE SCALE GENOMIC DNA]</scope>
    <source>
        <strain evidence="4">SYSU2018</strain>
    </source>
</reference>
<dbReference type="InterPro" id="IPR042418">
    <property type="entry name" value="TXNDC15"/>
</dbReference>
<dbReference type="Gene3D" id="3.40.30.10">
    <property type="entry name" value="Glutaredoxin"/>
    <property type="match status" value="1"/>
</dbReference>
<dbReference type="SUPFAM" id="SSF52833">
    <property type="entry name" value="Thioredoxin-like"/>
    <property type="match status" value="1"/>
</dbReference>
<keyword evidence="1" id="KW-1133">Transmembrane helix</keyword>
<dbReference type="EMBL" id="JABFTP020000062">
    <property type="protein sequence ID" value="KAL3274334.1"/>
    <property type="molecule type" value="Genomic_DNA"/>
</dbReference>